<evidence type="ECO:0000313" key="7">
    <source>
        <dbReference type="Proteomes" id="UP000236197"/>
    </source>
</evidence>
<evidence type="ECO:0000256" key="2">
    <source>
        <dbReference type="ARBA" id="ARBA00023098"/>
    </source>
</evidence>
<comment type="similarity">
    <text evidence="1 4">Belongs to the enoyl-CoA hydratase/isomerase family.</text>
</comment>
<dbReference type="Proteomes" id="UP000236197">
    <property type="component" value="Unassembled WGS sequence"/>
</dbReference>
<dbReference type="SUPFAM" id="SSF52096">
    <property type="entry name" value="ClpP/crotonase"/>
    <property type="match status" value="1"/>
</dbReference>
<sequence>MIVVTAAVAIRRARSTTSWGIATMPPSLAHDVDPAAQRGRRPTRRRPRAPFARIVPHQEAPRLRSAGLQGTGRCTSNRSDNREQGGEHRPIVLSWLHRKKEEDRMYRNIIVDKRDGALVITLDRPEARNAMSVELQQEITQALDELEADPDLRAGIIANTGPVFCAGADLKEISEGVWDTPHAPDGTDYGFAGATKRYIEKPLIAAVNGKAVGGGLELVMACDLVVASDDAIFWFPEPRRGLTAAGGGSLLRAGQQLTVKRANQLLLLAEPISAQEALDWGLINFVVPGDHVLDKALDMAGKIALGAPLAIQYTKRTVYETMGYPPVYPNEGWDILEQYEKFTVESRDAHEGSTAFVEKRPPRWEGR</sequence>
<name>A0A2K2UCP5_9ACTN</name>
<dbReference type="Gene3D" id="3.90.226.10">
    <property type="entry name" value="2-enoyl-CoA Hydratase, Chain A, domain 1"/>
    <property type="match status" value="1"/>
</dbReference>
<organism evidence="6 7">
    <name type="scientific">Enteroscipio rubneri</name>
    <dbReference type="NCBI Taxonomy" id="2070686"/>
    <lineage>
        <taxon>Bacteria</taxon>
        <taxon>Bacillati</taxon>
        <taxon>Actinomycetota</taxon>
        <taxon>Coriobacteriia</taxon>
        <taxon>Eggerthellales</taxon>
        <taxon>Eggerthellaceae</taxon>
        <taxon>Enteroscipio</taxon>
    </lineage>
</organism>
<dbReference type="CDD" id="cd06558">
    <property type="entry name" value="crotonase-like"/>
    <property type="match status" value="1"/>
</dbReference>
<keyword evidence="2" id="KW-0443">Lipid metabolism</keyword>
<dbReference type="Gene3D" id="1.10.12.10">
    <property type="entry name" value="Lyase 2-enoyl-coa Hydratase, Chain A, domain 2"/>
    <property type="match status" value="1"/>
</dbReference>
<evidence type="ECO:0000256" key="3">
    <source>
        <dbReference type="ARBA" id="ARBA00023239"/>
    </source>
</evidence>
<evidence type="ECO:0000313" key="6">
    <source>
        <dbReference type="EMBL" id="PNV68002.1"/>
    </source>
</evidence>
<dbReference type="InterPro" id="IPR014748">
    <property type="entry name" value="Enoyl-CoA_hydra_C"/>
</dbReference>
<dbReference type="AlphaFoldDB" id="A0A2K2UCP5"/>
<evidence type="ECO:0008006" key="8">
    <source>
        <dbReference type="Google" id="ProtNLM"/>
    </source>
</evidence>
<feature type="region of interest" description="Disordered" evidence="5">
    <location>
        <begin position="28"/>
        <end position="86"/>
    </location>
</feature>
<dbReference type="EMBL" id="PPEK01000004">
    <property type="protein sequence ID" value="PNV68002.1"/>
    <property type="molecule type" value="Genomic_DNA"/>
</dbReference>
<dbReference type="Pfam" id="PF00378">
    <property type="entry name" value="ECH_1"/>
    <property type="match status" value="1"/>
</dbReference>
<comment type="caution">
    <text evidence="6">The sequence shown here is derived from an EMBL/GenBank/DDBJ whole genome shotgun (WGS) entry which is preliminary data.</text>
</comment>
<dbReference type="PROSITE" id="PS00166">
    <property type="entry name" value="ENOYL_COA_HYDRATASE"/>
    <property type="match status" value="1"/>
</dbReference>
<dbReference type="PANTHER" id="PTHR11941:SF169">
    <property type="entry name" value="(7AS)-7A-METHYL-1,5-DIOXO-2,3,5,6,7,7A-HEXAHYDRO-1H-INDENE-CARBOXYL-COA HYDROLASE"/>
    <property type="match status" value="1"/>
</dbReference>
<reference evidence="7" key="1">
    <citation type="submission" date="2018-01" db="EMBL/GenBank/DDBJ databases">
        <title>Rubneribacter badeniensis gen. nov., sp. nov., and Colonibacter rubneri, gen. nov., sp. nov., WGS of new members of the Eggerthellaceae.</title>
        <authorList>
            <person name="Danylec N."/>
            <person name="Stoll D.A."/>
            <person name="Doetsch A."/>
            <person name="Kulling S.E."/>
            <person name="Huch M."/>
        </authorList>
    </citation>
    <scope>NUCLEOTIDE SEQUENCE [LARGE SCALE GENOMIC DNA]</scope>
    <source>
        <strain evidence="7">ResAG-96</strain>
    </source>
</reference>
<dbReference type="InterPro" id="IPR029045">
    <property type="entry name" value="ClpP/crotonase-like_dom_sf"/>
</dbReference>
<protein>
    <recommendedName>
        <fullName evidence="8">Enoyl-CoA hydratase</fullName>
    </recommendedName>
</protein>
<evidence type="ECO:0000256" key="4">
    <source>
        <dbReference type="RuleBase" id="RU003707"/>
    </source>
</evidence>
<dbReference type="GO" id="GO:0006635">
    <property type="term" value="P:fatty acid beta-oxidation"/>
    <property type="evidence" value="ECO:0007669"/>
    <property type="project" value="TreeGrafter"/>
</dbReference>
<evidence type="ECO:0000256" key="5">
    <source>
        <dbReference type="SAM" id="MobiDB-lite"/>
    </source>
</evidence>
<dbReference type="GO" id="GO:0016829">
    <property type="term" value="F:lyase activity"/>
    <property type="evidence" value="ECO:0007669"/>
    <property type="project" value="UniProtKB-KW"/>
</dbReference>
<gene>
    <name evidence="6" type="ORF">C2L71_05560</name>
</gene>
<evidence type="ECO:0000256" key="1">
    <source>
        <dbReference type="ARBA" id="ARBA00005254"/>
    </source>
</evidence>
<proteinExistence type="inferred from homology"/>
<keyword evidence="7" id="KW-1185">Reference proteome</keyword>
<dbReference type="InterPro" id="IPR018376">
    <property type="entry name" value="Enoyl-CoA_hyd/isom_CS"/>
</dbReference>
<accession>A0A2K2UCP5</accession>
<dbReference type="InterPro" id="IPR001753">
    <property type="entry name" value="Enoyl-CoA_hydra/iso"/>
</dbReference>
<dbReference type="PANTHER" id="PTHR11941">
    <property type="entry name" value="ENOYL-COA HYDRATASE-RELATED"/>
    <property type="match status" value="1"/>
</dbReference>
<keyword evidence="3" id="KW-0456">Lyase</keyword>
<feature type="compositionally biased region" description="Basic residues" evidence="5">
    <location>
        <begin position="38"/>
        <end position="48"/>
    </location>
</feature>